<dbReference type="PANTHER" id="PTHR33085">
    <property type="entry name" value="OS12G0113100 PROTEIN-RELATED"/>
    <property type="match status" value="1"/>
</dbReference>
<evidence type="ECO:0000313" key="2">
    <source>
        <dbReference type="Proteomes" id="UP000095767"/>
    </source>
</evidence>
<accession>A0A1E5WN57</accession>
<dbReference type="EMBL" id="LWDX02000350">
    <property type="protein sequence ID" value="OEL38814.1"/>
    <property type="molecule type" value="Genomic_DNA"/>
</dbReference>
<gene>
    <name evidence="1" type="ORF">BAE44_0000166</name>
</gene>
<protein>
    <recommendedName>
        <fullName evidence="3">F-box/kelch-repeat protein</fullName>
    </recommendedName>
</protein>
<dbReference type="Proteomes" id="UP000095767">
    <property type="component" value="Unassembled WGS sequence"/>
</dbReference>
<dbReference type="InterPro" id="IPR012871">
    <property type="entry name" value="DUF1668_ORYSA"/>
</dbReference>
<dbReference type="AlphaFoldDB" id="A0A1E5WN57"/>
<proteinExistence type="predicted"/>
<name>A0A1E5WN57_9POAL</name>
<comment type="caution">
    <text evidence="1">The sequence shown here is derived from an EMBL/GenBank/DDBJ whole genome shotgun (WGS) entry which is preliminary data.</text>
</comment>
<dbReference type="PANTHER" id="PTHR33085:SF129">
    <property type="entry name" value="OS04G0426500 PROTEIN"/>
    <property type="match status" value="1"/>
</dbReference>
<sequence>MTLSRRFLNLIVNDSIPGLLAGFISWHRKLLPPPPYLRDDTYKRIRTEISSYAVVGGGSHICISAVGAGTYCFCTVKHTWSKVGEWTLPFIGKAEYAPELKLWFGILATKNGNHILGAVDLSAIDSEPSQVSDWNLELDDDMLEYGRIAWDLKINETLSEWRDPLESQLVHLGSERFCIASSSHITRTVWTCLGNELVTFKRFAVFTGVEVMLSRVYGFATFKMVKHRSKCTSDVTLINMF</sequence>
<organism evidence="1 2">
    <name type="scientific">Dichanthelium oligosanthes</name>
    <dbReference type="NCBI Taxonomy" id="888268"/>
    <lineage>
        <taxon>Eukaryota</taxon>
        <taxon>Viridiplantae</taxon>
        <taxon>Streptophyta</taxon>
        <taxon>Embryophyta</taxon>
        <taxon>Tracheophyta</taxon>
        <taxon>Spermatophyta</taxon>
        <taxon>Magnoliopsida</taxon>
        <taxon>Liliopsida</taxon>
        <taxon>Poales</taxon>
        <taxon>Poaceae</taxon>
        <taxon>PACMAD clade</taxon>
        <taxon>Panicoideae</taxon>
        <taxon>Panicodae</taxon>
        <taxon>Paniceae</taxon>
        <taxon>Dichantheliinae</taxon>
        <taxon>Dichanthelium</taxon>
    </lineage>
</organism>
<reference evidence="1 2" key="1">
    <citation type="submission" date="2016-09" db="EMBL/GenBank/DDBJ databases">
        <title>The draft genome of Dichanthelium oligosanthes: A C3 panicoid grass species.</title>
        <authorList>
            <person name="Studer A.J."/>
            <person name="Schnable J.C."/>
            <person name="Brutnell T.P."/>
        </authorList>
    </citation>
    <scope>NUCLEOTIDE SEQUENCE [LARGE SCALE GENOMIC DNA]</scope>
    <source>
        <strain evidence="2">cv. Kellogg 1175</strain>
        <tissue evidence="1">Leaf</tissue>
    </source>
</reference>
<evidence type="ECO:0000313" key="1">
    <source>
        <dbReference type="EMBL" id="OEL38814.1"/>
    </source>
</evidence>
<dbReference type="Pfam" id="PF07893">
    <property type="entry name" value="DUF1668"/>
    <property type="match status" value="1"/>
</dbReference>
<keyword evidence="2" id="KW-1185">Reference proteome</keyword>
<dbReference type="OrthoDB" id="582389at2759"/>
<evidence type="ECO:0008006" key="3">
    <source>
        <dbReference type="Google" id="ProtNLM"/>
    </source>
</evidence>